<dbReference type="InterPro" id="IPR011992">
    <property type="entry name" value="EF-hand-dom_pair"/>
</dbReference>
<evidence type="ECO:0000256" key="4">
    <source>
        <dbReference type="ARBA" id="ARBA00022692"/>
    </source>
</evidence>
<dbReference type="PANTHER" id="PTHR11003">
    <property type="entry name" value="POTASSIUM CHANNEL, SUBFAMILY K"/>
    <property type="match status" value="1"/>
</dbReference>
<dbReference type="FunFam" id="1.10.287.70:FF:000127">
    <property type="entry name" value="Calcium-activated outward-rectifying potassium channel 1"/>
    <property type="match status" value="1"/>
</dbReference>
<dbReference type="GO" id="GO:0030322">
    <property type="term" value="P:stabilization of membrane potential"/>
    <property type="evidence" value="ECO:0007669"/>
    <property type="project" value="TreeGrafter"/>
</dbReference>
<organism evidence="13 14">
    <name type="scientific">Platanthera zijinensis</name>
    <dbReference type="NCBI Taxonomy" id="2320716"/>
    <lineage>
        <taxon>Eukaryota</taxon>
        <taxon>Viridiplantae</taxon>
        <taxon>Streptophyta</taxon>
        <taxon>Embryophyta</taxon>
        <taxon>Tracheophyta</taxon>
        <taxon>Spermatophyta</taxon>
        <taxon>Magnoliopsida</taxon>
        <taxon>Liliopsida</taxon>
        <taxon>Asparagales</taxon>
        <taxon>Orchidaceae</taxon>
        <taxon>Orchidoideae</taxon>
        <taxon>Orchideae</taxon>
        <taxon>Orchidinae</taxon>
        <taxon>Platanthera</taxon>
    </lineage>
</organism>
<dbReference type="AlphaFoldDB" id="A0AAP0BJ86"/>
<dbReference type="GO" id="GO:0015271">
    <property type="term" value="F:outward rectifier potassium channel activity"/>
    <property type="evidence" value="ECO:0007669"/>
    <property type="project" value="TreeGrafter"/>
</dbReference>
<evidence type="ECO:0000259" key="12">
    <source>
        <dbReference type="Pfam" id="PF07885"/>
    </source>
</evidence>
<evidence type="ECO:0000256" key="1">
    <source>
        <dbReference type="ARBA" id="ARBA00004141"/>
    </source>
</evidence>
<dbReference type="Pfam" id="PF07885">
    <property type="entry name" value="Ion_trans_2"/>
    <property type="match status" value="2"/>
</dbReference>
<reference evidence="13 14" key="1">
    <citation type="journal article" date="2022" name="Nat. Plants">
        <title>Genomes of leafy and leafless Platanthera orchids illuminate the evolution of mycoheterotrophy.</title>
        <authorList>
            <person name="Li M.H."/>
            <person name="Liu K.W."/>
            <person name="Li Z."/>
            <person name="Lu H.C."/>
            <person name="Ye Q.L."/>
            <person name="Zhang D."/>
            <person name="Wang J.Y."/>
            <person name="Li Y.F."/>
            <person name="Zhong Z.M."/>
            <person name="Liu X."/>
            <person name="Yu X."/>
            <person name="Liu D.K."/>
            <person name="Tu X.D."/>
            <person name="Liu B."/>
            <person name="Hao Y."/>
            <person name="Liao X.Y."/>
            <person name="Jiang Y.T."/>
            <person name="Sun W.H."/>
            <person name="Chen J."/>
            <person name="Chen Y.Q."/>
            <person name="Ai Y."/>
            <person name="Zhai J.W."/>
            <person name="Wu S.S."/>
            <person name="Zhou Z."/>
            <person name="Hsiao Y.Y."/>
            <person name="Wu W.L."/>
            <person name="Chen Y.Y."/>
            <person name="Lin Y.F."/>
            <person name="Hsu J.L."/>
            <person name="Li C.Y."/>
            <person name="Wang Z.W."/>
            <person name="Zhao X."/>
            <person name="Zhong W.Y."/>
            <person name="Ma X.K."/>
            <person name="Ma L."/>
            <person name="Huang J."/>
            <person name="Chen G.Z."/>
            <person name="Huang M.Z."/>
            <person name="Huang L."/>
            <person name="Peng D.H."/>
            <person name="Luo Y.B."/>
            <person name="Zou S.Q."/>
            <person name="Chen S.P."/>
            <person name="Lan S."/>
            <person name="Tsai W.C."/>
            <person name="Van de Peer Y."/>
            <person name="Liu Z.J."/>
        </authorList>
    </citation>
    <scope>NUCLEOTIDE SEQUENCE [LARGE SCALE GENOMIC DNA]</scope>
    <source>
        <strain evidence="13">Lor287</strain>
    </source>
</reference>
<evidence type="ECO:0000256" key="7">
    <source>
        <dbReference type="ARBA" id="ARBA00023065"/>
    </source>
</evidence>
<feature type="domain" description="Potassium channel" evidence="12">
    <location>
        <begin position="68"/>
        <end position="147"/>
    </location>
</feature>
<dbReference type="SUPFAM" id="SSF81324">
    <property type="entry name" value="Voltage-gated potassium channels"/>
    <property type="match status" value="2"/>
</dbReference>
<dbReference type="InterPro" id="IPR003280">
    <property type="entry name" value="2pore_dom_K_chnl"/>
</dbReference>
<evidence type="ECO:0000256" key="11">
    <source>
        <dbReference type="SAM" id="Phobius"/>
    </source>
</evidence>
<dbReference type="GO" id="GO:0022841">
    <property type="term" value="F:potassium ion leak channel activity"/>
    <property type="evidence" value="ECO:0007669"/>
    <property type="project" value="TreeGrafter"/>
</dbReference>
<feature type="domain" description="Potassium channel" evidence="12">
    <location>
        <begin position="189"/>
        <end position="259"/>
    </location>
</feature>
<keyword evidence="9 13" id="KW-0407">Ion channel</keyword>
<comment type="subcellular location">
    <subcellularLocation>
        <location evidence="1">Membrane</location>
        <topology evidence="1">Multi-pass membrane protein</topology>
    </subcellularLocation>
</comment>
<keyword evidence="7" id="KW-0406">Ion transport</keyword>
<dbReference type="EMBL" id="JBBWWQ010000008">
    <property type="protein sequence ID" value="KAK8941091.1"/>
    <property type="molecule type" value="Genomic_DNA"/>
</dbReference>
<evidence type="ECO:0000256" key="5">
    <source>
        <dbReference type="ARBA" id="ARBA00022837"/>
    </source>
</evidence>
<feature type="transmembrane region" description="Helical" evidence="11">
    <location>
        <begin position="61"/>
        <end position="82"/>
    </location>
</feature>
<evidence type="ECO:0000256" key="8">
    <source>
        <dbReference type="ARBA" id="ARBA00023136"/>
    </source>
</evidence>
<proteinExistence type="inferred from homology"/>
<comment type="similarity">
    <text evidence="2">Belongs to the two pore domain potassium channel (TC 1.A.1.7) family.</text>
</comment>
<feature type="region of interest" description="Disordered" evidence="10">
    <location>
        <begin position="1"/>
        <end position="25"/>
    </location>
</feature>
<dbReference type="GO" id="GO:0009705">
    <property type="term" value="C:plant-type vacuole membrane"/>
    <property type="evidence" value="ECO:0007669"/>
    <property type="project" value="TreeGrafter"/>
</dbReference>
<keyword evidence="8 11" id="KW-0472">Membrane</keyword>
<evidence type="ECO:0000256" key="9">
    <source>
        <dbReference type="ARBA" id="ARBA00023303"/>
    </source>
</evidence>
<keyword evidence="14" id="KW-1185">Reference proteome</keyword>
<feature type="transmembrane region" description="Helical" evidence="11">
    <location>
        <begin position="94"/>
        <end position="113"/>
    </location>
</feature>
<evidence type="ECO:0000313" key="13">
    <source>
        <dbReference type="EMBL" id="KAK8941091.1"/>
    </source>
</evidence>
<evidence type="ECO:0000256" key="3">
    <source>
        <dbReference type="ARBA" id="ARBA00022448"/>
    </source>
</evidence>
<dbReference type="PRINTS" id="PR01333">
    <property type="entry name" value="2POREKCHANEL"/>
</dbReference>
<name>A0AAP0BJ86_9ASPA</name>
<keyword evidence="3" id="KW-0813">Transport</keyword>
<comment type="caution">
    <text evidence="13">The sequence shown here is derived from an EMBL/GenBank/DDBJ whole genome shotgun (WGS) entry which is preliminary data.</text>
</comment>
<sequence length="345" mass="38546">MDNESANRPLLSSLPNHPQQRKRRFRRCKTAPSTDIFSNLDKKNTSCQDSTSFFKGLHPNFRLVALFLALYLVIGSTCFYLVRNQIAGKKTNGILDSLYFCVVTMTTVGYGDLVPDSVASKLLACMFVFSGMAIVSLFLSNAADYLVEKQEVLLIKALCQRNNSGEHQMGKEIEANRVKYKFLVATGALVMLIIVGTLILSMVEKLSIVDAFYCVCATITTLGYGDKSFSTTGGRVFAIFWILISTICVAQFFLYLAEMHAEHRQRVLVNWVLTRKLTFVDLEAADLDDDDVVSSAEFVIYKLKEMGKINQEDVALVMDEFENLDFDQSGAISKSDLILAQSSQE</sequence>
<keyword evidence="5" id="KW-0106">Calcium</keyword>
<evidence type="ECO:0000256" key="2">
    <source>
        <dbReference type="ARBA" id="ARBA00010159"/>
    </source>
</evidence>
<keyword evidence="6 11" id="KW-1133">Transmembrane helix</keyword>
<dbReference type="PRINTS" id="PR00169">
    <property type="entry name" value="KCHANNEL"/>
</dbReference>
<keyword evidence="4 11" id="KW-0812">Transmembrane</keyword>
<feature type="transmembrane region" description="Helical" evidence="11">
    <location>
        <begin position="119"/>
        <end position="139"/>
    </location>
</feature>
<dbReference type="Proteomes" id="UP001418222">
    <property type="component" value="Unassembled WGS sequence"/>
</dbReference>
<accession>A0AAP0BJ86</accession>
<feature type="transmembrane region" description="Helical" evidence="11">
    <location>
        <begin position="236"/>
        <end position="256"/>
    </location>
</feature>
<dbReference type="InterPro" id="IPR013099">
    <property type="entry name" value="K_chnl_dom"/>
</dbReference>
<feature type="transmembrane region" description="Helical" evidence="11">
    <location>
        <begin position="182"/>
        <end position="203"/>
    </location>
</feature>
<dbReference type="PROSITE" id="PS00018">
    <property type="entry name" value="EF_HAND_1"/>
    <property type="match status" value="1"/>
</dbReference>
<dbReference type="PANTHER" id="PTHR11003:SF291">
    <property type="entry name" value="IP11374P"/>
    <property type="match status" value="1"/>
</dbReference>
<evidence type="ECO:0000256" key="10">
    <source>
        <dbReference type="SAM" id="MobiDB-lite"/>
    </source>
</evidence>
<gene>
    <name evidence="13" type="primary">TPKA</name>
    <name evidence="13" type="ORF">KSP39_PZI010387</name>
</gene>
<evidence type="ECO:0000256" key="6">
    <source>
        <dbReference type="ARBA" id="ARBA00022989"/>
    </source>
</evidence>
<dbReference type="SUPFAM" id="SSF47473">
    <property type="entry name" value="EF-hand"/>
    <property type="match status" value="1"/>
</dbReference>
<dbReference type="Gene3D" id="1.10.287.70">
    <property type="match status" value="2"/>
</dbReference>
<dbReference type="GO" id="GO:0005886">
    <property type="term" value="C:plasma membrane"/>
    <property type="evidence" value="ECO:0007669"/>
    <property type="project" value="TreeGrafter"/>
</dbReference>
<dbReference type="InterPro" id="IPR018247">
    <property type="entry name" value="EF_Hand_1_Ca_BS"/>
</dbReference>
<evidence type="ECO:0000313" key="14">
    <source>
        <dbReference type="Proteomes" id="UP001418222"/>
    </source>
</evidence>
<protein>
    <submittedName>
        <fullName evidence="13">Two pore potassium channel a</fullName>
    </submittedName>
</protein>